<keyword evidence="6" id="KW-0560">Oxidoreductase</keyword>
<evidence type="ECO:0000256" key="9">
    <source>
        <dbReference type="SAM" id="Phobius"/>
    </source>
</evidence>
<keyword evidence="13" id="KW-1185">Reference proteome</keyword>
<keyword evidence="9" id="KW-0812">Transmembrane</keyword>
<dbReference type="Gene3D" id="3.50.50.100">
    <property type="match status" value="1"/>
</dbReference>
<keyword evidence="4" id="KW-0274">FAD</keyword>
<dbReference type="PRINTS" id="PR00411">
    <property type="entry name" value="PNDRDTASEI"/>
</dbReference>
<keyword evidence="5" id="KW-0809">Transit peptide</keyword>
<keyword evidence="7" id="KW-0520">NAD</keyword>
<gene>
    <name evidence="12" type="ORF">I5803_19995</name>
</gene>
<dbReference type="GO" id="GO:0050136">
    <property type="term" value="F:NADH dehydrogenase (quinone) (non-electrogenic) activity"/>
    <property type="evidence" value="ECO:0007669"/>
    <property type="project" value="UniProtKB-EC"/>
</dbReference>
<feature type="domain" description="External alternative NADH-ubiquinone oxidoreductase-like C-terminal" evidence="11">
    <location>
        <begin position="368"/>
        <end position="423"/>
    </location>
</feature>
<keyword evidence="9" id="KW-0472">Membrane</keyword>
<dbReference type="Proteomes" id="UP000651050">
    <property type="component" value="Unassembled WGS sequence"/>
</dbReference>
<evidence type="ECO:0000313" key="13">
    <source>
        <dbReference type="Proteomes" id="UP000651050"/>
    </source>
</evidence>
<reference evidence="12" key="1">
    <citation type="submission" date="2020-11" db="EMBL/GenBank/DDBJ databases">
        <title>Bacterial whole genome sequence for Caenimonas sp. DR4.4.</title>
        <authorList>
            <person name="Le V."/>
            <person name="Ko S.-R."/>
            <person name="Ahn C.-Y."/>
            <person name="Oh H.-M."/>
        </authorList>
    </citation>
    <scope>NUCLEOTIDE SEQUENCE</scope>
    <source>
        <strain evidence="12">DR4.4</strain>
    </source>
</reference>
<dbReference type="SUPFAM" id="SSF51905">
    <property type="entry name" value="FAD/NAD(P)-binding domain"/>
    <property type="match status" value="2"/>
</dbReference>
<dbReference type="PANTHER" id="PTHR43706:SF47">
    <property type="entry name" value="EXTERNAL NADH-UBIQUINONE OXIDOREDUCTASE 1, MITOCHONDRIAL-RELATED"/>
    <property type="match status" value="1"/>
</dbReference>
<organism evidence="12 13">
    <name type="scientific">Caenimonas aquaedulcis</name>
    <dbReference type="NCBI Taxonomy" id="2793270"/>
    <lineage>
        <taxon>Bacteria</taxon>
        <taxon>Pseudomonadati</taxon>
        <taxon>Pseudomonadota</taxon>
        <taxon>Betaproteobacteria</taxon>
        <taxon>Burkholderiales</taxon>
        <taxon>Comamonadaceae</taxon>
        <taxon>Caenimonas</taxon>
    </lineage>
</organism>
<keyword evidence="3" id="KW-0285">Flavoprotein</keyword>
<dbReference type="EMBL" id="JADWYS010000001">
    <property type="protein sequence ID" value="MBG9390324.1"/>
    <property type="molecule type" value="Genomic_DNA"/>
</dbReference>
<dbReference type="AlphaFoldDB" id="A0A931H7V7"/>
<evidence type="ECO:0000256" key="4">
    <source>
        <dbReference type="ARBA" id="ARBA00022827"/>
    </source>
</evidence>
<dbReference type="InterPro" id="IPR045024">
    <property type="entry name" value="NDH-2"/>
</dbReference>
<dbReference type="EC" id="1.6.5.9" evidence="2"/>
<dbReference type="Pfam" id="PF22366">
    <property type="entry name" value="NDH2_C"/>
    <property type="match status" value="1"/>
</dbReference>
<evidence type="ECO:0000259" key="10">
    <source>
        <dbReference type="Pfam" id="PF07992"/>
    </source>
</evidence>
<evidence type="ECO:0000256" key="6">
    <source>
        <dbReference type="ARBA" id="ARBA00023002"/>
    </source>
</evidence>
<evidence type="ECO:0000256" key="2">
    <source>
        <dbReference type="ARBA" id="ARBA00012637"/>
    </source>
</evidence>
<evidence type="ECO:0000256" key="1">
    <source>
        <dbReference type="ARBA" id="ARBA00005272"/>
    </source>
</evidence>
<evidence type="ECO:0000259" key="11">
    <source>
        <dbReference type="Pfam" id="PF22366"/>
    </source>
</evidence>
<evidence type="ECO:0000256" key="7">
    <source>
        <dbReference type="ARBA" id="ARBA00023027"/>
    </source>
</evidence>
<evidence type="ECO:0000313" key="12">
    <source>
        <dbReference type="EMBL" id="MBG9390324.1"/>
    </source>
</evidence>
<dbReference type="InterPro" id="IPR036188">
    <property type="entry name" value="FAD/NAD-bd_sf"/>
</dbReference>
<dbReference type="RefSeq" id="WP_196988068.1">
    <property type="nucleotide sequence ID" value="NZ_JADWYS010000001.1"/>
</dbReference>
<protein>
    <recommendedName>
        <fullName evidence="2">NADH:ubiquinone reductase (non-electrogenic)</fullName>
        <ecNumber evidence="2">1.6.5.9</ecNumber>
    </recommendedName>
</protein>
<evidence type="ECO:0000256" key="8">
    <source>
        <dbReference type="ARBA" id="ARBA00047599"/>
    </source>
</evidence>
<sequence length="444" mass="47777">MPINPNAARPRIVVIGCGFGGLEATRALKSAAVDITLVERTNHHLFQPLLYQVATAGLSAPAIAAPARHLFRKQANVTTLLGDVTAIDTQARLVKLEEGPPVPYDHLIVAAGATHSYFGRDDWAPFAPGLKTLDDAFEIRRRILLAFEAAEKEPDPALRAAWLTFVVVGGGPTGVEMAGTLAEIAHHTLAGEFRRIDPSAARILLLEGGPRVLQAMPEDLSARAKEQLEKLGVEVRLGARVVAIDGRTVEVQGVDGPHAAQTIHTRCVVWAAGVAASALGRQLAQATGATTDRAGRVVVEPDLGLPGHAEISVIGDLAAARSFAPGLEPRPVPGVSPAAKQMGRAAAANILRRIAGQPTRPFRYRDYGNLATIGRNAAVVDLASPLGHFKFSGYFAWLFWLFAHIYFLIGFRNRLVVLIDWASAYWSKQRYARVISDIAQRPRM</sequence>
<accession>A0A931H7V7</accession>
<evidence type="ECO:0000256" key="5">
    <source>
        <dbReference type="ARBA" id="ARBA00022946"/>
    </source>
</evidence>
<comment type="catalytic activity">
    <reaction evidence="8">
        <text>a quinone + NADH + H(+) = a quinol + NAD(+)</text>
        <dbReference type="Rhea" id="RHEA:46160"/>
        <dbReference type="ChEBI" id="CHEBI:15378"/>
        <dbReference type="ChEBI" id="CHEBI:24646"/>
        <dbReference type="ChEBI" id="CHEBI:57540"/>
        <dbReference type="ChEBI" id="CHEBI:57945"/>
        <dbReference type="ChEBI" id="CHEBI:132124"/>
        <dbReference type="EC" id="1.6.5.9"/>
    </reaction>
</comment>
<comment type="similarity">
    <text evidence="1">Belongs to the NADH dehydrogenase family.</text>
</comment>
<comment type="caution">
    <text evidence="12">The sequence shown here is derived from an EMBL/GenBank/DDBJ whole genome shotgun (WGS) entry which is preliminary data.</text>
</comment>
<evidence type="ECO:0000256" key="3">
    <source>
        <dbReference type="ARBA" id="ARBA00022630"/>
    </source>
</evidence>
<dbReference type="PANTHER" id="PTHR43706">
    <property type="entry name" value="NADH DEHYDROGENASE"/>
    <property type="match status" value="1"/>
</dbReference>
<name>A0A931H7V7_9BURK</name>
<dbReference type="PRINTS" id="PR00368">
    <property type="entry name" value="FADPNR"/>
</dbReference>
<keyword evidence="9" id="KW-1133">Transmembrane helix</keyword>
<proteinExistence type="inferred from homology"/>
<dbReference type="Pfam" id="PF07992">
    <property type="entry name" value="Pyr_redox_2"/>
    <property type="match status" value="1"/>
</dbReference>
<dbReference type="InterPro" id="IPR054585">
    <property type="entry name" value="NDH2-like_C"/>
</dbReference>
<feature type="transmembrane region" description="Helical" evidence="9">
    <location>
        <begin position="391"/>
        <end position="409"/>
    </location>
</feature>
<feature type="domain" description="FAD/NAD(P)-binding" evidence="10">
    <location>
        <begin position="11"/>
        <end position="339"/>
    </location>
</feature>
<dbReference type="InterPro" id="IPR023753">
    <property type="entry name" value="FAD/NAD-binding_dom"/>
</dbReference>